<dbReference type="InterPro" id="IPR003441">
    <property type="entry name" value="NAC-dom"/>
</dbReference>
<proteinExistence type="predicted"/>
<keyword evidence="3" id="KW-0804">Transcription</keyword>
<dbReference type="Gene3D" id="2.170.150.80">
    <property type="entry name" value="NAC domain"/>
    <property type="match status" value="1"/>
</dbReference>
<name>A0ABC8TLK4_9AQUA</name>
<keyword evidence="7" id="KW-1185">Reference proteome</keyword>
<dbReference type="AlphaFoldDB" id="A0ABC8TLK4"/>
<evidence type="ECO:0000259" key="5">
    <source>
        <dbReference type="PROSITE" id="PS51005"/>
    </source>
</evidence>
<comment type="caution">
    <text evidence="6">The sequence shown here is derived from an EMBL/GenBank/DDBJ whole genome shotgun (WGS) entry which is preliminary data.</text>
</comment>
<evidence type="ECO:0000256" key="4">
    <source>
        <dbReference type="ARBA" id="ARBA00023242"/>
    </source>
</evidence>
<evidence type="ECO:0000256" key="2">
    <source>
        <dbReference type="ARBA" id="ARBA00023125"/>
    </source>
</evidence>
<dbReference type="Pfam" id="PF02365">
    <property type="entry name" value="NAM"/>
    <property type="match status" value="1"/>
</dbReference>
<evidence type="ECO:0000256" key="1">
    <source>
        <dbReference type="ARBA" id="ARBA00023015"/>
    </source>
</evidence>
<reference evidence="6 7" key="1">
    <citation type="submission" date="2024-02" db="EMBL/GenBank/DDBJ databases">
        <authorList>
            <person name="Vignale AGUSTIN F."/>
            <person name="Sosa J E."/>
            <person name="Modenutti C."/>
        </authorList>
    </citation>
    <scope>NUCLEOTIDE SEQUENCE [LARGE SCALE GENOMIC DNA]</scope>
</reference>
<dbReference type="SUPFAM" id="SSF101941">
    <property type="entry name" value="NAC domain"/>
    <property type="match status" value="1"/>
</dbReference>
<keyword evidence="1" id="KW-0805">Transcription regulation</keyword>
<accession>A0ABC8TLK4</accession>
<dbReference type="Proteomes" id="UP001642360">
    <property type="component" value="Unassembled WGS sequence"/>
</dbReference>
<dbReference type="InterPro" id="IPR036093">
    <property type="entry name" value="NAC_dom_sf"/>
</dbReference>
<evidence type="ECO:0000313" key="6">
    <source>
        <dbReference type="EMBL" id="CAK9170347.1"/>
    </source>
</evidence>
<dbReference type="PANTHER" id="PTHR31744">
    <property type="entry name" value="PROTEIN CUP-SHAPED COTYLEDON 2-RELATED"/>
    <property type="match status" value="1"/>
</dbReference>
<dbReference type="EMBL" id="CAUOFW020005480">
    <property type="protein sequence ID" value="CAK9170347.1"/>
    <property type="molecule type" value="Genomic_DNA"/>
</dbReference>
<dbReference type="PANTHER" id="PTHR31744:SF221">
    <property type="entry name" value="NAC DOMAIN-CONTAINING PROTEIN 43-LIKE"/>
    <property type="match status" value="1"/>
</dbReference>
<keyword evidence="2" id="KW-0238">DNA-binding</keyword>
<organism evidence="6 7">
    <name type="scientific">Ilex paraguariensis</name>
    <name type="common">yerba mate</name>
    <dbReference type="NCBI Taxonomy" id="185542"/>
    <lineage>
        <taxon>Eukaryota</taxon>
        <taxon>Viridiplantae</taxon>
        <taxon>Streptophyta</taxon>
        <taxon>Embryophyta</taxon>
        <taxon>Tracheophyta</taxon>
        <taxon>Spermatophyta</taxon>
        <taxon>Magnoliopsida</taxon>
        <taxon>eudicotyledons</taxon>
        <taxon>Gunneridae</taxon>
        <taxon>Pentapetalae</taxon>
        <taxon>asterids</taxon>
        <taxon>campanulids</taxon>
        <taxon>Aquifoliales</taxon>
        <taxon>Aquifoliaceae</taxon>
        <taxon>Ilex</taxon>
    </lineage>
</organism>
<keyword evidence="4" id="KW-0539">Nucleus</keyword>
<dbReference type="PROSITE" id="PS51005">
    <property type="entry name" value="NAC"/>
    <property type="match status" value="1"/>
</dbReference>
<gene>
    <name evidence="6" type="ORF">ILEXP_LOCUS39829</name>
</gene>
<protein>
    <recommendedName>
        <fullName evidence="5">NAC domain-containing protein</fullName>
    </recommendedName>
</protein>
<sequence length="331" mass="37519">MSEDMNLSVNGQSQVPPGFRFHPTEEELLHYYLRKKVAYQKIDLNVIRDVDLNKLEPWDIQEKCKIGSTPQNDWLDDNTHDATASNLLGESTQEDGWVVCRVFRKKNYHRSLESPQSSSMISRDSRTQLHNSSNDCVLDRIIHYMGKSCTQPHETASNMNSDNNIHHFANPINTAISDGVNPRFLHLPRLESPTIPSLPYNNSHFNQDGSNACGHSVDDMLEETEPSYTIQGNDSNMDMVDDPKDGLSNWALDHLVASQLNGEVETSKQQSLYGDPNEDFCITLDHYVQSPHPRLNRPQQVSQIYSSEIDLWSFARSSSSSSSDPLFHLSV</sequence>
<evidence type="ECO:0000256" key="3">
    <source>
        <dbReference type="ARBA" id="ARBA00023163"/>
    </source>
</evidence>
<feature type="domain" description="NAC" evidence="5">
    <location>
        <begin position="15"/>
        <end position="171"/>
    </location>
</feature>
<evidence type="ECO:0000313" key="7">
    <source>
        <dbReference type="Proteomes" id="UP001642360"/>
    </source>
</evidence>
<dbReference type="GO" id="GO:0003677">
    <property type="term" value="F:DNA binding"/>
    <property type="evidence" value="ECO:0007669"/>
    <property type="project" value="UniProtKB-KW"/>
</dbReference>